<dbReference type="Proteomes" id="UP000277928">
    <property type="component" value="Unassembled WGS sequence"/>
</dbReference>
<name>A0A3P6S3U1_LITSI</name>
<dbReference type="InterPro" id="IPR001357">
    <property type="entry name" value="BRCT_dom"/>
</dbReference>
<dbReference type="InterPro" id="IPR022047">
    <property type="entry name" value="Microcephalin-like"/>
</dbReference>
<dbReference type="PANTHER" id="PTHR14625">
    <property type="entry name" value="MICROCEPHALIN"/>
    <property type="match status" value="1"/>
</dbReference>
<dbReference type="EMBL" id="UYRX01000034">
    <property type="protein sequence ID" value="VDK70372.1"/>
    <property type="molecule type" value="Genomic_DNA"/>
</dbReference>
<accession>A0A3P6S3U1</accession>
<dbReference type="PANTHER" id="PTHR14625:SF3">
    <property type="entry name" value="MICROCEPHALIN"/>
    <property type="match status" value="1"/>
</dbReference>
<dbReference type="STRING" id="42156.A0A3P6S3U1"/>
<gene>
    <name evidence="2" type="ORF">NLS_LOCUS1091</name>
</gene>
<dbReference type="PROSITE" id="PS50172">
    <property type="entry name" value="BRCT"/>
    <property type="match status" value="2"/>
</dbReference>
<protein>
    <recommendedName>
        <fullName evidence="1">BRCT domain-containing protein</fullName>
    </recommendedName>
</protein>
<dbReference type="OMA" id="APENWEI"/>
<dbReference type="Pfam" id="PF12738">
    <property type="entry name" value="PTCB-BRCT"/>
    <property type="match status" value="1"/>
</dbReference>
<dbReference type="CDD" id="cd17716">
    <property type="entry name" value="BRCT_microcephalin_rpt1"/>
    <property type="match status" value="1"/>
</dbReference>
<feature type="domain" description="BRCT" evidence="1">
    <location>
        <begin position="380"/>
        <end position="464"/>
    </location>
</feature>
<dbReference type="AlphaFoldDB" id="A0A3P6S3U1"/>
<sequence>MEAQLKACELSSVRAFVDVNLKKTSVLRRMLHDLGANVYLRNITHLIFWNGRQETLDKAHRFGNKISIISPHWVFKCFMNLIRTDEGPFLLYGVKDLAVPIRLMAMGRVGVINMSCHETTLNSSDSSLNESQIVHAIETLSDQLASKLTSSANNENIDVVEIISPIVDRVRKRLNETNILNCYEPTETPPCSDCTYHVVDGKNVSYLSLKNFENNYCQISQEQRRHMITRTSVFCGESKRDFTTPTTESSTSVKSIELMGVTQSEPVKRRGRPSVNSEQVAEYTPARFHKYLRRRCRSVRAEHAAQLNTEKMVRMYRKMMNQNFSTIISDKRKFSTREKVLKARPVVVRTRSSVLNDLQNVPSSNEFVKKKKIARKKVRSGNIVLSGISKIERETVFAITKKLGVLKIASTVDERTRYVVSDQEGVRTINVMRALVKGIPIVTIEWAYRSLEIGSWLKGSDFLVSRWKITHRAWIDGHMNQFEEEFRIVLQDIPKLQTTESLNRAVVFVAPQSQWEAFIQLRKDNDTQATYITEKSLLGTVNNLLTLSEMYEGRIFEKGLSLMIQYANAKSIFCYDYQWRTLLYQEPYRSELPD</sequence>
<feature type="domain" description="BRCT" evidence="1">
    <location>
        <begin position="11"/>
        <end position="91"/>
    </location>
</feature>
<dbReference type="SMART" id="SM00292">
    <property type="entry name" value="BRCT"/>
    <property type="match status" value="2"/>
</dbReference>
<evidence type="ECO:0000259" key="1">
    <source>
        <dbReference type="PROSITE" id="PS50172"/>
    </source>
</evidence>
<proteinExistence type="predicted"/>
<dbReference type="GO" id="GO:0000278">
    <property type="term" value="P:mitotic cell cycle"/>
    <property type="evidence" value="ECO:0007669"/>
    <property type="project" value="TreeGrafter"/>
</dbReference>
<evidence type="ECO:0000313" key="3">
    <source>
        <dbReference type="Proteomes" id="UP000277928"/>
    </source>
</evidence>
<evidence type="ECO:0000313" key="2">
    <source>
        <dbReference type="EMBL" id="VDK70372.1"/>
    </source>
</evidence>
<reference evidence="2 3" key="1">
    <citation type="submission" date="2018-08" db="EMBL/GenBank/DDBJ databases">
        <authorList>
            <person name="Laetsch R D."/>
            <person name="Stevens L."/>
            <person name="Kumar S."/>
            <person name="Blaxter L. M."/>
        </authorList>
    </citation>
    <scope>NUCLEOTIDE SEQUENCE [LARGE SCALE GENOMIC DNA]</scope>
</reference>
<keyword evidence="3" id="KW-1185">Reference proteome</keyword>
<organism evidence="2 3">
    <name type="scientific">Litomosoides sigmodontis</name>
    <name type="common">Filarial nematode worm</name>
    <dbReference type="NCBI Taxonomy" id="42156"/>
    <lineage>
        <taxon>Eukaryota</taxon>
        <taxon>Metazoa</taxon>
        <taxon>Ecdysozoa</taxon>
        <taxon>Nematoda</taxon>
        <taxon>Chromadorea</taxon>
        <taxon>Rhabditida</taxon>
        <taxon>Spirurina</taxon>
        <taxon>Spiruromorpha</taxon>
        <taxon>Filarioidea</taxon>
        <taxon>Onchocercidae</taxon>
        <taxon>Litomosoides</taxon>
    </lineage>
</organism>
<dbReference type="SUPFAM" id="SSF52113">
    <property type="entry name" value="BRCT domain"/>
    <property type="match status" value="2"/>
</dbReference>
<dbReference type="Gene3D" id="3.40.50.10190">
    <property type="entry name" value="BRCT domain"/>
    <property type="match status" value="2"/>
</dbReference>
<dbReference type="OrthoDB" id="5876908at2759"/>
<dbReference type="InterPro" id="IPR036420">
    <property type="entry name" value="BRCT_dom_sf"/>
</dbReference>